<dbReference type="EMBL" id="BLMI01000225">
    <property type="protein sequence ID" value="GFI41775.1"/>
    <property type="molecule type" value="Genomic_DNA"/>
</dbReference>
<dbReference type="Pfam" id="PF14207">
    <property type="entry name" value="DpnD-PcfM"/>
    <property type="match status" value="1"/>
</dbReference>
<dbReference type="Proteomes" id="UP000490821">
    <property type="component" value="Unassembled WGS sequence"/>
</dbReference>
<evidence type="ECO:0000313" key="3">
    <source>
        <dbReference type="Proteomes" id="UP000490821"/>
    </source>
</evidence>
<gene>
    <name evidence="2" type="ORF">IMSAGC017_01820</name>
</gene>
<sequence>MNKYQVEITETLQYREVIEAENEQKAIRKMKEN</sequence>
<protein>
    <recommendedName>
        <fullName evidence="1">DpnD/PcfM-like C-terminal domain-containing protein</fullName>
    </recommendedName>
</protein>
<proteinExistence type="predicted"/>
<comment type="caution">
    <text evidence="2">The sequence shown here is derived from an EMBL/GenBank/DDBJ whole genome shotgun (WGS) entry which is preliminary data.</text>
</comment>
<name>A0A829ZD29_9FIRM</name>
<evidence type="ECO:0000313" key="2">
    <source>
        <dbReference type="EMBL" id="GFI41775.1"/>
    </source>
</evidence>
<dbReference type="AlphaFoldDB" id="A0A829ZD29"/>
<feature type="domain" description="DpnD/PcfM-like C-terminal" evidence="1">
    <location>
        <begin position="4"/>
        <end position="32"/>
    </location>
</feature>
<dbReference type="InterPro" id="IPR025575">
    <property type="entry name" value="DpnD/PcfM_C"/>
</dbReference>
<accession>A0A829ZD29</accession>
<evidence type="ECO:0000259" key="1">
    <source>
        <dbReference type="Pfam" id="PF14207"/>
    </source>
</evidence>
<reference evidence="2 3" key="1">
    <citation type="journal article" date="2020" name="Microbiome">
        <title>Single-cell genomics of uncultured bacteria reveals dietary fiber responders in the mouse gut microbiota.</title>
        <authorList>
            <person name="Chijiiwa R."/>
            <person name="Hosokawa M."/>
            <person name="Kogawa M."/>
            <person name="Nishikawa Y."/>
            <person name="Ide K."/>
            <person name="Sakanashi C."/>
            <person name="Takahashi K."/>
            <person name="Takeyama H."/>
        </authorList>
    </citation>
    <scope>NUCLEOTIDE SEQUENCE [LARGE SCALE GENOMIC DNA]</scope>
    <source>
        <strain evidence="2">IMSAGC_017</strain>
    </source>
</reference>
<dbReference type="RefSeq" id="WP_172472982.1">
    <property type="nucleotide sequence ID" value="NZ_BLMI01000225.1"/>
</dbReference>
<organism evidence="2 3">
    <name type="scientific">Thomasclavelia cocleata</name>
    <dbReference type="NCBI Taxonomy" id="69824"/>
    <lineage>
        <taxon>Bacteria</taxon>
        <taxon>Bacillati</taxon>
        <taxon>Bacillota</taxon>
        <taxon>Erysipelotrichia</taxon>
        <taxon>Erysipelotrichales</taxon>
        <taxon>Coprobacillaceae</taxon>
        <taxon>Thomasclavelia</taxon>
    </lineage>
</organism>